<evidence type="ECO:0000259" key="9">
    <source>
        <dbReference type="PROSITE" id="PS50828"/>
    </source>
</evidence>
<keyword evidence="2 7" id="KW-0547">Nucleotide-binding</keyword>
<keyword evidence="7" id="KW-0540">Nuclease</keyword>
<keyword evidence="4 7" id="KW-0067">ATP-binding</keyword>
<dbReference type="RefSeq" id="WP_285152941.1">
    <property type="nucleotide sequence ID" value="NZ_JASSPP010000005.1"/>
</dbReference>
<keyword evidence="3 7" id="KW-0378">Hydrolase</keyword>
<evidence type="ECO:0000313" key="10">
    <source>
        <dbReference type="EMBL" id="MDK9580652.1"/>
    </source>
</evidence>
<keyword evidence="5 7" id="KW-0694">RNA-binding</keyword>
<dbReference type="GO" id="GO:0004519">
    <property type="term" value="F:endonuclease activity"/>
    <property type="evidence" value="ECO:0007669"/>
    <property type="project" value="UniProtKB-KW"/>
</dbReference>
<dbReference type="InterPro" id="IPR002625">
    <property type="entry name" value="Smr_dom"/>
</dbReference>
<dbReference type="PANTHER" id="PTHR48466">
    <property type="entry name" value="OS10G0509000 PROTEIN-RELATED"/>
    <property type="match status" value="1"/>
</dbReference>
<dbReference type="SUPFAM" id="SSF160443">
    <property type="entry name" value="SMR domain-like"/>
    <property type="match status" value="1"/>
</dbReference>
<comment type="caution">
    <text evidence="10">The sequence shown here is derived from an EMBL/GenBank/DDBJ whole genome shotgun (WGS) entry which is preliminary data.</text>
</comment>
<dbReference type="InterPro" id="IPR007696">
    <property type="entry name" value="DNA_mismatch_repair_MutS_core"/>
</dbReference>
<keyword evidence="11" id="KW-1185">Reference proteome</keyword>
<dbReference type="PANTHER" id="PTHR48466:SF2">
    <property type="entry name" value="OS10G0509000 PROTEIN"/>
    <property type="match status" value="1"/>
</dbReference>
<dbReference type="SMART" id="SM00534">
    <property type="entry name" value="MUTSac"/>
    <property type="match status" value="1"/>
</dbReference>
<evidence type="ECO:0000256" key="6">
    <source>
        <dbReference type="ARBA" id="ARBA00023125"/>
    </source>
</evidence>
<evidence type="ECO:0000256" key="3">
    <source>
        <dbReference type="ARBA" id="ARBA00022801"/>
    </source>
</evidence>
<evidence type="ECO:0000256" key="7">
    <source>
        <dbReference type="HAMAP-Rule" id="MF_00092"/>
    </source>
</evidence>
<dbReference type="Proteomes" id="UP001225134">
    <property type="component" value="Unassembled WGS sequence"/>
</dbReference>
<protein>
    <recommendedName>
        <fullName evidence="7">Endonuclease MutS2</fullName>
        <ecNumber evidence="7">3.1.-.-</ecNumber>
    </recommendedName>
    <alternativeName>
        <fullName evidence="7">Ribosome-associated protein quality control-upstream factor</fullName>
        <shortName evidence="7">RQC-upstream factor</shortName>
        <shortName evidence="7">RqcU</shortName>
        <ecNumber evidence="7">3.6.4.-</ecNumber>
    </alternativeName>
</protein>
<name>A0ABT7HKE8_9FUSO</name>
<dbReference type="InterPro" id="IPR005747">
    <property type="entry name" value="MutS2"/>
</dbReference>
<dbReference type="InterPro" id="IPR045076">
    <property type="entry name" value="MutS"/>
</dbReference>
<dbReference type="InterPro" id="IPR036187">
    <property type="entry name" value="DNA_mismatch_repair_MutS_sf"/>
</dbReference>
<dbReference type="InterPro" id="IPR027417">
    <property type="entry name" value="P-loop_NTPase"/>
</dbReference>
<keyword evidence="8" id="KW-0175">Coiled coil</keyword>
<gene>
    <name evidence="7" type="primary">mutS2</name>
    <name evidence="7" type="synonym">rqcU</name>
    <name evidence="10" type="ORF">QQA45_03880</name>
</gene>
<organism evidence="10 11">
    <name type="scientific">Sneathia sanguinegens</name>
    <dbReference type="NCBI Taxonomy" id="40543"/>
    <lineage>
        <taxon>Bacteria</taxon>
        <taxon>Fusobacteriati</taxon>
        <taxon>Fusobacteriota</taxon>
        <taxon>Fusobacteriia</taxon>
        <taxon>Fusobacteriales</taxon>
        <taxon>Leptotrichiaceae</taxon>
        <taxon>Sneathia</taxon>
    </lineage>
</organism>
<sequence length="781" mass="89741">MKTYEDILEYYKIKNELIDNSFLNSTKEKFLDLKKYKTKDEAEEELLLMRDMIDFYKYDDGLELESIKNIENVMSTLDLLGSYLEILNLFYLKQNIELYRKSKNRAKNVRDKYKRIYKLFDTNVETKEIESVLAELIDDKGEILETASPLLKDIKKQKHIINENIKEKLNSILTDSKFANAISEKIITTRNERYVLAIKTDFKGLIKGIEHDKSSTGNTVYIEPLSVVSLNNRLREYEAREREEIRKILIRVTEYLRTKKNEILVIYETLKRLDFLNAKVLFSIKYSCNIPTIINKGIINFVEARHPFIDKDVVVPLTFSLDDEKRLMLITGPNTGGKTVTLKVAGLLSIMALSGIPIPAKETTQIMFFDRILADIGDEQSIEQNLSSFSSHVKSISQIIEKATSKSLVLLDELGSGTDPIEGAAFAMSIIDYLNKNRCYGIISTHYSEVKAHAYNNEGIKTSSMEFDIKTLAPTYRLIEGIPGESNALIIAKKYGISDEIIQNAKSYISEDNKKVEKMLQAIKQKNEDLEIANEKLRILKEELNDKKIEYENKLYDLEREKTQILDESMKKADEYIKNMQAKAKSLIEKLNQEDANKESIKETQRSMNRLYSSIVEDKKKNKNKNNQIKTMQKDGFEVGEEIIVKSLNKNAKILKIIENKDSLQIQVGILKMLIPFTDAKKINTKYKQQKKGTIIYNQANAKTEIDVRGKTADEAIHQIELFLDKAILAGYNFVYIVHGKGTMVLRKKIREYLKDSPYVASYNDADQNEGGHGCTVVTLK</sequence>
<dbReference type="PIRSF" id="PIRSF005814">
    <property type="entry name" value="MutS_YshD"/>
    <property type="match status" value="1"/>
</dbReference>
<accession>A0ABT7HKE8</accession>
<dbReference type="Gene3D" id="3.40.50.300">
    <property type="entry name" value="P-loop containing nucleotide triphosphate hydrolases"/>
    <property type="match status" value="1"/>
</dbReference>
<keyword evidence="1 7" id="KW-0699">rRNA-binding</keyword>
<dbReference type="Pfam" id="PF20297">
    <property type="entry name" value="MSSS"/>
    <property type="match status" value="1"/>
</dbReference>
<dbReference type="NCBIfam" id="TIGR01069">
    <property type="entry name" value="mutS2"/>
    <property type="match status" value="1"/>
</dbReference>
<dbReference type="PROSITE" id="PS00486">
    <property type="entry name" value="DNA_MISMATCH_REPAIR_2"/>
    <property type="match status" value="1"/>
</dbReference>
<evidence type="ECO:0000256" key="4">
    <source>
        <dbReference type="ARBA" id="ARBA00022840"/>
    </source>
</evidence>
<dbReference type="Pfam" id="PF01713">
    <property type="entry name" value="Smr"/>
    <property type="match status" value="1"/>
</dbReference>
<dbReference type="SUPFAM" id="SSF52540">
    <property type="entry name" value="P-loop containing nucleoside triphosphate hydrolases"/>
    <property type="match status" value="1"/>
</dbReference>
<dbReference type="PROSITE" id="PS50828">
    <property type="entry name" value="SMR"/>
    <property type="match status" value="1"/>
</dbReference>
<feature type="coiled-coil region" evidence="8">
    <location>
        <begin position="509"/>
        <end position="635"/>
    </location>
</feature>
<reference evidence="10 11" key="1">
    <citation type="submission" date="2023-06" db="EMBL/GenBank/DDBJ databases">
        <title>Antibody response to the Sneathia vaginalis cytopathogenic toxin A during pregnancy.</title>
        <authorList>
            <person name="Mccoy Z.T."/>
            <person name="Serrano M.G."/>
            <person name="Spaine K."/>
            <person name="Edwards D.J."/>
            <person name="Buck G.A."/>
            <person name="Jefferson K."/>
        </authorList>
    </citation>
    <scope>NUCLEOTIDE SEQUENCE [LARGE SCALE GENOMIC DNA]</scope>
    <source>
        <strain evidence="10 11">CCUG 42621</strain>
    </source>
</reference>
<evidence type="ECO:0000256" key="8">
    <source>
        <dbReference type="SAM" id="Coils"/>
    </source>
</evidence>
<keyword evidence="7 10" id="KW-0255">Endonuclease</keyword>
<evidence type="ECO:0000256" key="2">
    <source>
        <dbReference type="ARBA" id="ARBA00022741"/>
    </source>
</evidence>
<dbReference type="InterPro" id="IPR036063">
    <property type="entry name" value="Smr_dom_sf"/>
</dbReference>
<dbReference type="SUPFAM" id="SSF48334">
    <property type="entry name" value="DNA repair protein MutS, domain III"/>
    <property type="match status" value="1"/>
</dbReference>
<dbReference type="EMBL" id="JASSPP010000005">
    <property type="protein sequence ID" value="MDK9580652.1"/>
    <property type="molecule type" value="Genomic_DNA"/>
</dbReference>
<comment type="function">
    <text evidence="7">Acts as a ribosome collision sensor, splitting the ribosome into its 2 subunits. Detects stalled/collided 70S ribosomes which it binds and splits by an ATP-hydrolysis driven conformational change. Acts upstream of the ribosome quality control system (RQC), a ribosome-associated complex that mediates the extraction of incompletely synthesized nascent chains from stalled ribosomes and their subsequent degradation. Probably generates substrates for RQC.</text>
</comment>
<feature type="domain" description="Smr" evidence="9">
    <location>
        <begin position="706"/>
        <end position="781"/>
    </location>
</feature>
<evidence type="ECO:0000256" key="1">
    <source>
        <dbReference type="ARBA" id="ARBA00022730"/>
    </source>
</evidence>
<evidence type="ECO:0000256" key="5">
    <source>
        <dbReference type="ARBA" id="ARBA00022884"/>
    </source>
</evidence>
<dbReference type="Gene3D" id="3.30.1370.110">
    <property type="match status" value="1"/>
</dbReference>
<dbReference type="SMART" id="SM00533">
    <property type="entry name" value="MUTSd"/>
    <property type="match status" value="1"/>
</dbReference>
<dbReference type="HAMAP" id="MF_00092">
    <property type="entry name" value="MutS2"/>
    <property type="match status" value="1"/>
</dbReference>
<dbReference type="InterPro" id="IPR046893">
    <property type="entry name" value="MSSS"/>
</dbReference>
<dbReference type="InterPro" id="IPR000432">
    <property type="entry name" value="DNA_mismatch_repair_MutS_C"/>
</dbReference>
<comment type="subunit">
    <text evidence="7">Homodimer. Binds to stalled ribosomes, contacting rRNA.</text>
</comment>
<comment type="function">
    <text evidence="7">Endonuclease that is involved in the suppression of homologous recombination and thus may have a key role in the control of bacterial genetic diversity.</text>
</comment>
<dbReference type="EC" id="3.6.4.-" evidence="7"/>
<dbReference type="EC" id="3.1.-.-" evidence="7"/>
<dbReference type="Pfam" id="PF00488">
    <property type="entry name" value="MutS_V"/>
    <property type="match status" value="1"/>
</dbReference>
<dbReference type="SMART" id="SM00463">
    <property type="entry name" value="SMR"/>
    <property type="match status" value="1"/>
</dbReference>
<proteinExistence type="inferred from homology"/>
<keyword evidence="6 7" id="KW-0238">DNA-binding</keyword>
<feature type="binding site" evidence="7">
    <location>
        <begin position="332"/>
        <end position="339"/>
    </location>
    <ligand>
        <name>ATP</name>
        <dbReference type="ChEBI" id="CHEBI:30616"/>
    </ligand>
</feature>
<comment type="similarity">
    <text evidence="7">Belongs to the DNA mismatch repair MutS family. MutS2 subfamily.</text>
</comment>
<evidence type="ECO:0000313" key="11">
    <source>
        <dbReference type="Proteomes" id="UP001225134"/>
    </source>
</evidence>